<reference evidence="3" key="3">
    <citation type="submission" date="2020-12" db="UniProtKB">
        <authorList>
            <consortium name="EnsemblPlants"/>
        </authorList>
    </citation>
    <scope>IDENTIFICATION</scope>
</reference>
<gene>
    <name evidence="2" type="ORF">PHYPA_005293</name>
</gene>
<dbReference type="AlphaFoldDB" id="A0A2K1KWZ3"/>
<evidence type="ECO:0000313" key="4">
    <source>
        <dbReference type="Proteomes" id="UP000006727"/>
    </source>
</evidence>
<proteinExistence type="predicted"/>
<reference evidence="2 4" key="2">
    <citation type="journal article" date="2018" name="Plant J.">
        <title>The Physcomitrella patens chromosome-scale assembly reveals moss genome structure and evolution.</title>
        <authorList>
            <person name="Lang D."/>
            <person name="Ullrich K.K."/>
            <person name="Murat F."/>
            <person name="Fuchs J."/>
            <person name="Jenkins J."/>
            <person name="Haas F.B."/>
            <person name="Piednoel M."/>
            <person name="Gundlach H."/>
            <person name="Van Bel M."/>
            <person name="Meyberg R."/>
            <person name="Vives C."/>
            <person name="Morata J."/>
            <person name="Symeonidi A."/>
            <person name="Hiss M."/>
            <person name="Muchero W."/>
            <person name="Kamisugi Y."/>
            <person name="Saleh O."/>
            <person name="Blanc G."/>
            <person name="Decker E.L."/>
            <person name="van Gessel N."/>
            <person name="Grimwood J."/>
            <person name="Hayes R.D."/>
            <person name="Graham S.W."/>
            <person name="Gunter L.E."/>
            <person name="McDaniel S.F."/>
            <person name="Hoernstein S.N.W."/>
            <person name="Larsson A."/>
            <person name="Li F.W."/>
            <person name="Perroud P.F."/>
            <person name="Phillips J."/>
            <person name="Ranjan P."/>
            <person name="Rokshar D.S."/>
            <person name="Rothfels C.J."/>
            <person name="Schneider L."/>
            <person name="Shu S."/>
            <person name="Stevenson D.W."/>
            <person name="Thummler F."/>
            <person name="Tillich M."/>
            <person name="Villarreal Aguilar J.C."/>
            <person name="Widiez T."/>
            <person name="Wong G.K."/>
            <person name="Wymore A."/>
            <person name="Zhang Y."/>
            <person name="Zimmer A.D."/>
            <person name="Quatrano R.S."/>
            <person name="Mayer K.F.X."/>
            <person name="Goodstein D."/>
            <person name="Casacuberta J.M."/>
            <person name="Vandepoele K."/>
            <person name="Reski R."/>
            <person name="Cuming A.C."/>
            <person name="Tuskan G.A."/>
            <person name="Maumus F."/>
            <person name="Salse J."/>
            <person name="Schmutz J."/>
            <person name="Rensing S.A."/>
        </authorList>
    </citation>
    <scope>NUCLEOTIDE SEQUENCE [LARGE SCALE GENOMIC DNA]</scope>
    <source>
        <strain evidence="3 4">cv. Gransden 2004</strain>
    </source>
</reference>
<accession>A0A2K1KWZ3</accession>
<protein>
    <recommendedName>
        <fullName evidence="1">Mon2/Sec7/BIG1-like HDS domain-containing protein</fullName>
    </recommendedName>
</protein>
<keyword evidence="4" id="KW-1185">Reference proteome</keyword>
<dbReference type="InParanoid" id="A0A2K1KWZ3"/>
<sequence>MRSNKNPSIKALIVGYIIQMIKSKVESIKSGWRSVLMVFTTAAYDGVVSVSVVAFENVELAVLEHFDQVVENCFMDCINCLIAFASNKINPQTSLKAIALLQICEDRLEDDQIAGGVLKSVSYGDGLQPSHKRLVMDTLLSMVDFVASCNNDSNLQSRMQSVFGDRPPPNLLH</sequence>
<dbReference type="InterPro" id="IPR015403">
    <property type="entry name" value="Mon2/Sec7/BIG1-like_HDS"/>
</dbReference>
<name>A0A2K1KWZ3_PHYPA</name>
<dbReference type="PaxDb" id="3218-PP1S198_90V6.1"/>
<organism evidence="2">
    <name type="scientific">Physcomitrium patens</name>
    <name type="common">Spreading-leaved earth moss</name>
    <name type="synonym">Physcomitrella patens</name>
    <dbReference type="NCBI Taxonomy" id="3218"/>
    <lineage>
        <taxon>Eukaryota</taxon>
        <taxon>Viridiplantae</taxon>
        <taxon>Streptophyta</taxon>
        <taxon>Embryophyta</taxon>
        <taxon>Bryophyta</taxon>
        <taxon>Bryophytina</taxon>
        <taxon>Bryopsida</taxon>
        <taxon>Funariidae</taxon>
        <taxon>Funariales</taxon>
        <taxon>Funariaceae</taxon>
        <taxon>Physcomitrium</taxon>
    </lineage>
</organism>
<dbReference type="EnsemblPlants" id="Pp3c3_32910V3.1">
    <property type="protein sequence ID" value="Pp3c3_32910V3.1"/>
    <property type="gene ID" value="Pp3c3_32910"/>
</dbReference>
<feature type="domain" description="Mon2/Sec7/BIG1-like HDS" evidence="1">
    <location>
        <begin position="1"/>
        <end position="59"/>
    </location>
</feature>
<dbReference type="Gramene" id="Pp3c3_32910V3.1">
    <property type="protein sequence ID" value="Pp3c3_32910V3.1"/>
    <property type="gene ID" value="Pp3c3_32910"/>
</dbReference>
<dbReference type="EMBL" id="ABEU02000003">
    <property type="protein sequence ID" value="PNR58298.1"/>
    <property type="molecule type" value="Genomic_DNA"/>
</dbReference>
<evidence type="ECO:0000259" key="1">
    <source>
        <dbReference type="Pfam" id="PF09324"/>
    </source>
</evidence>
<dbReference type="Pfam" id="PF09324">
    <property type="entry name" value="Sec7-like_HDS"/>
    <property type="match status" value="1"/>
</dbReference>
<dbReference type="Proteomes" id="UP000006727">
    <property type="component" value="Chromosome 3"/>
</dbReference>
<evidence type="ECO:0000313" key="3">
    <source>
        <dbReference type="EnsemblPlants" id="Pp3c3_32910V3.1"/>
    </source>
</evidence>
<evidence type="ECO:0000313" key="2">
    <source>
        <dbReference type="EMBL" id="PNR58298.1"/>
    </source>
</evidence>
<reference evidence="2 4" key="1">
    <citation type="journal article" date="2008" name="Science">
        <title>The Physcomitrella genome reveals evolutionary insights into the conquest of land by plants.</title>
        <authorList>
            <person name="Rensing S."/>
            <person name="Lang D."/>
            <person name="Zimmer A."/>
            <person name="Terry A."/>
            <person name="Salamov A."/>
            <person name="Shapiro H."/>
            <person name="Nishiyama T."/>
            <person name="Perroud P.-F."/>
            <person name="Lindquist E."/>
            <person name="Kamisugi Y."/>
            <person name="Tanahashi T."/>
            <person name="Sakakibara K."/>
            <person name="Fujita T."/>
            <person name="Oishi K."/>
            <person name="Shin-I T."/>
            <person name="Kuroki Y."/>
            <person name="Toyoda A."/>
            <person name="Suzuki Y."/>
            <person name="Hashimoto A."/>
            <person name="Yamaguchi K."/>
            <person name="Sugano A."/>
            <person name="Kohara Y."/>
            <person name="Fujiyama A."/>
            <person name="Anterola A."/>
            <person name="Aoki S."/>
            <person name="Ashton N."/>
            <person name="Barbazuk W.B."/>
            <person name="Barker E."/>
            <person name="Bennetzen J."/>
            <person name="Bezanilla M."/>
            <person name="Blankenship R."/>
            <person name="Cho S.H."/>
            <person name="Dutcher S."/>
            <person name="Estelle M."/>
            <person name="Fawcett J.A."/>
            <person name="Gundlach H."/>
            <person name="Hanada K."/>
            <person name="Heyl A."/>
            <person name="Hicks K.A."/>
            <person name="Hugh J."/>
            <person name="Lohr M."/>
            <person name="Mayer K."/>
            <person name="Melkozernov A."/>
            <person name="Murata T."/>
            <person name="Nelson D."/>
            <person name="Pils B."/>
            <person name="Prigge M."/>
            <person name="Reiss B."/>
            <person name="Renner T."/>
            <person name="Rombauts S."/>
            <person name="Rushton P."/>
            <person name="Sanderfoot A."/>
            <person name="Schween G."/>
            <person name="Shiu S.-H."/>
            <person name="Stueber K."/>
            <person name="Theodoulou F.L."/>
            <person name="Tu H."/>
            <person name="Van de Peer Y."/>
            <person name="Verrier P.J."/>
            <person name="Waters E."/>
            <person name="Wood A."/>
            <person name="Yang L."/>
            <person name="Cove D."/>
            <person name="Cuming A."/>
            <person name="Hasebe M."/>
            <person name="Lucas S."/>
            <person name="Mishler D.B."/>
            <person name="Reski R."/>
            <person name="Grigoriev I."/>
            <person name="Quatrano R.S."/>
            <person name="Boore J.L."/>
        </authorList>
    </citation>
    <scope>NUCLEOTIDE SEQUENCE [LARGE SCALE GENOMIC DNA]</scope>
    <source>
        <strain evidence="3 4">cv. Gransden 2004</strain>
    </source>
</reference>